<evidence type="ECO:0000313" key="2">
    <source>
        <dbReference type="EMBL" id="KAB2814293.1"/>
    </source>
</evidence>
<accession>A0A6N6RIW9</accession>
<name>A0A6N6RIW9_9FLAO</name>
<protein>
    <submittedName>
        <fullName evidence="2">DUF4625 domain-containing protein</fullName>
    </submittedName>
</protein>
<gene>
    <name evidence="2" type="ORF">F8C67_00755</name>
</gene>
<dbReference type="Gene3D" id="2.60.40.10">
    <property type="entry name" value="Immunoglobulins"/>
    <property type="match status" value="1"/>
</dbReference>
<dbReference type="Pfam" id="PF15418">
    <property type="entry name" value="DUF4625"/>
    <property type="match status" value="2"/>
</dbReference>
<keyword evidence="1" id="KW-0732">Signal</keyword>
<dbReference type="InterPro" id="IPR013783">
    <property type="entry name" value="Ig-like_fold"/>
</dbReference>
<dbReference type="AlphaFoldDB" id="A0A6N6RIW9"/>
<feature type="signal peptide" evidence="1">
    <location>
        <begin position="1"/>
        <end position="21"/>
    </location>
</feature>
<dbReference type="RefSeq" id="WP_151665874.1">
    <property type="nucleotide sequence ID" value="NZ_WBVO01000001.1"/>
</dbReference>
<dbReference type="EMBL" id="WBVO01000001">
    <property type="protein sequence ID" value="KAB2814293.1"/>
    <property type="molecule type" value="Genomic_DNA"/>
</dbReference>
<dbReference type="OrthoDB" id="978436at2"/>
<evidence type="ECO:0000256" key="1">
    <source>
        <dbReference type="SAM" id="SignalP"/>
    </source>
</evidence>
<dbReference type="Proteomes" id="UP000468650">
    <property type="component" value="Unassembled WGS sequence"/>
</dbReference>
<keyword evidence="3" id="KW-1185">Reference proteome</keyword>
<dbReference type="PROSITE" id="PS51257">
    <property type="entry name" value="PROKAR_LIPOPROTEIN"/>
    <property type="match status" value="1"/>
</dbReference>
<evidence type="ECO:0000313" key="3">
    <source>
        <dbReference type="Proteomes" id="UP000468650"/>
    </source>
</evidence>
<organism evidence="2 3">
    <name type="scientific">Phaeocystidibacter luteus</name>
    <dbReference type="NCBI Taxonomy" id="911197"/>
    <lineage>
        <taxon>Bacteria</taxon>
        <taxon>Pseudomonadati</taxon>
        <taxon>Bacteroidota</taxon>
        <taxon>Flavobacteriia</taxon>
        <taxon>Flavobacteriales</taxon>
        <taxon>Phaeocystidibacteraceae</taxon>
        <taxon>Phaeocystidibacter</taxon>
    </lineage>
</organism>
<proteinExistence type="predicted"/>
<dbReference type="Gene3D" id="2.60.40.4140">
    <property type="match status" value="1"/>
</dbReference>
<reference evidence="2 3" key="1">
    <citation type="submission" date="2019-09" db="EMBL/GenBank/DDBJ databases">
        <title>Genomes of family Cryomorphaceae.</title>
        <authorList>
            <person name="Bowman J.P."/>
        </authorList>
    </citation>
    <scope>NUCLEOTIDE SEQUENCE [LARGE SCALE GENOMIC DNA]</scope>
    <source>
        <strain evidence="2 3">LMG 25704</strain>
    </source>
</reference>
<comment type="caution">
    <text evidence="2">The sequence shown here is derived from an EMBL/GenBank/DDBJ whole genome shotgun (WGS) entry which is preliminary data.</text>
</comment>
<feature type="chain" id="PRO_5026798806" evidence="1">
    <location>
        <begin position="22"/>
        <end position="261"/>
    </location>
</feature>
<sequence length="261" mass="28750">MRVLKSTLPIAIASLAFVACSEEQVDTEAPEMTQVLINGSDDEITVQAGTQLSIDVSAVDNESVSQVKIDIHEVFDGHEHGKVQVDPWTYVKILNTSGATVTVSDNPMIPTEVASGPYHVVLRVLDDNGNEGEFEEREIVIENGSQPIVNVTSPVDEDVYQLGQTITPMGTVTDVEGLEEIHLILFQIEHDEHGHDHDDEHLHEVAEDEMEFTDDPTTFDLSNMSVTIPATEEAGHYLLMIKAVDIEGNHTIVEVELDIEE</sequence>
<dbReference type="InterPro" id="IPR027829">
    <property type="entry name" value="DUF4625"/>
</dbReference>